<organism evidence="1">
    <name type="scientific">Salmonella sp</name>
    <dbReference type="NCBI Taxonomy" id="599"/>
    <lineage>
        <taxon>Bacteria</taxon>
        <taxon>Pseudomonadati</taxon>
        <taxon>Pseudomonadota</taxon>
        <taxon>Gammaproteobacteria</taxon>
        <taxon>Enterobacterales</taxon>
        <taxon>Enterobacteriaceae</taxon>
        <taxon>Salmonella</taxon>
    </lineage>
</organism>
<proteinExistence type="predicted"/>
<protein>
    <submittedName>
        <fullName evidence="1">Uncharacterized protein</fullName>
    </submittedName>
</protein>
<keyword evidence="1" id="KW-0614">Plasmid</keyword>
<dbReference type="RefSeq" id="WP_225312416.1">
    <property type="nucleotide sequence ID" value="NZ_MK356557.1"/>
</dbReference>
<gene>
    <name evidence="1" type="ORF">NNIBIDOC_00070</name>
</gene>
<dbReference type="EMBL" id="MK356557">
    <property type="protein sequence ID" value="QBM91400.1"/>
    <property type="molecule type" value="Genomic_DNA"/>
</dbReference>
<name>A0A482ETF8_SALSP</name>
<accession>A0A482ETF8</accession>
<dbReference type="AlphaFoldDB" id="A0A482ETF8"/>
<geneLocation type="plasmid" evidence="1">
    <name>pSa1423-90k</name>
</geneLocation>
<reference evidence="1" key="1">
    <citation type="submission" date="2019-01" db="EMBL/GenBank/DDBJ databases">
        <title>Salmonella strain 1423 plasmid sequences.</title>
        <authorList>
            <person name="Chen K."/>
            <person name="Chen S."/>
        </authorList>
    </citation>
    <scope>NUCLEOTIDE SEQUENCE</scope>
    <source>
        <strain evidence="1">Sa1423</strain>
        <plasmid evidence="1">pSa1423-90k</plasmid>
    </source>
</reference>
<evidence type="ECO:0000313" key="1">
    <source>
        <dbReference type="EMBL" id="QBM91400.1"/>
    </source>
</evidence>
<sequence>MLCATSVGVSFWARWCHARQLRFSDLTEMARSIFFSCMMPIWLTTIDSTTPRAYAAFSLWPSLRSDDKSVSLAMRIRREAATEKANEQAGYTATMGRLANCSTSCCRGQNGWWTCATGLFSLLHTIR</sequence>